<dbReference type="GO" id="GO:0004132">
    <property type="term" value="F:dCMP deaminase activity"/>
    <property type="evidence" value="ECO:0007669"/>
    <property type="project" value="UniProtKB-EC"/>
</dbReference>
<organism evidence="11 12">
    <name type="scientific">Pichia sorbitophila (strain ATCC MYA-4447 / BCRC 22081 / CBS 7064 / NBRC 10061 / NRRL Y-12695)</name>
    <name type="common">Hybrid yeast</name>
    <dbReference type="NCBI Taxonomy" id="559304"/>
    <lineage>
        <taxon>Eukaryota</taxon>
        <taxon>Fungi</taxon>
        <taxon>Dikarya</taxon>
        <taxon>Ascomycota</taxon>
        <taxon>Saccharomycotina</taxon>
        <taxon>Pichiomycetes</taxon>
        <taxon>Debaryomycetaceae</taxon>
        <taxon>Millerozyma</taxon>
    </lineage>
</organism>
<evidence type="ECO:0000256" key="4">
    <source>
        <dbReference type="ARBA" id="ARBA00022727"/>
    </source>
</evidence>
<dbReference type="CDD" id="cd01286">
    <property type="entry name" value="deoxycytidylate_deaminase"/>
    <property type="match status" value="1"/>
</dbReference>
<dbReference type="PROSITE" id="PS51747">
    <property type="entry name" value="CYT_DCMP_DEAMINASES_2"/>
    <property type="match status" value="1"/>
</dbReference>
<evidence type="ECO:0000313" key="12">
    <source>
        <dbReference type="Proteomes" id="UP000005222"/>
    </source>
</evidence>
<dbReference type="OrthoDB" id="6710946at2759"/>
<dbReference type="Proteomes" id="UP000005222">
    <property type="component" value="Chromosome J"/>
</dbReference>
<evidence type="ECO:0000256" key="3">
    <source>
        <dbReference type="ARBA" id="ARBA00022723"/>
    </source>
</evidence>
<dbReference type="FunCoup" id="G8YBA3">
    <property type="interactions" value="115"/>
</dbReference>
<keyword evidence="5" id="KW-0378">Hydrolase</keyword>
<dbReference type="EC" id="3.5.4.12" evidence="7"/>
<dbReference type="PROSITE" id="PS00903">
    <property type="entry name" value="CYT_DCMP_DEAMINASES_1"/>
    <property type="match status" value="1"/>
</dbReference>
<evidence type="ECO:0000256" key="6">
    <source>
        <dbReference type="ARBA" id="ARBA00022833"/>
    </source>
</evidence>
<protein>
    <recommendedName>
        <fullName evidence="9">Deoxycytidylate deaminase</fullName>
        <ecNumber evidence="7">3.5.4.12</ecNumber>
    </recommendedName>
    <alternativeName>
        <fullName evidence="8">dCMP deaminase</fullName>
    </alternativeName>
</protein>
<keyword evidence="6" id="KW-0862">Zinc</keyword>
<dbReference type="GO" id="GO:0005737">
    <property type="term" value="C:cytoplasm"/>
    <property type="evidence" value="ECO:0007669"/>
    <property type="project" value="TreeGrafter"/>
</dbReference>
<evidence type="ECO:0000256" key="5">
    <source>
        <dbReference type="ARBA" id="ARBA00022801"/>
    </source>
</evidence>
<dbReference type="InParanoid" id="G8YBA3"/>
<dbReference type="PANTHER" id="PTHR11086">
    <property type="entry name" value="DEOXYCYTIDYLATE DEAMINASE-RELATED"/>
    <property type="match status" value="1"/>
</dbReference>
<dbReference type="PANTHER" id="PTHR11086:SF18">
    <property type="entry name" value="DEOXYCYTIDYLATE DEAMINASE"/>
    <property type="match status" value="1"/>
</dbReference>
<proteinExistence type="inferred from homology"/>
<dbReference type="InterPro" id="IPR016192">
    <property type="entry name" value="APOBEC/CMP_deaminase_Zn-bd"/>
</dbReference>
<evidence type="ECO:0000256" key="1">
    <source>
        <dbReference type="ARBA" id="ARBA00001947"/>
    </source>
</evidence>
<dbReference type="EMBL" id="FO082050">
    <property type="protein sequence ID" value="CCE82234.1"/>
    <property type="molecule type" value="Genomic_DNA"/>
</dbReference>
<evidence type="ECO:0000256" key="7">
    <source>
        <dbReference type="ARBA" id="ARBA00038938"/>
    </source>
</evidence>
<dbReference type="InterPro" id="IPR035105">
    <property type="entry name" value="Deoxycytidylate_deaminase_dom"/>
</dbReference>
<sequence>MLIGISGTLCSGKTEVVRYLTFQGFQLLSLSEENGFTEVVGTNKTKDEVYPDVCSTNENDVTRDGILNLGQKDLGSHAYMDGVIQKNYSLGPPLKSFTDYNELDAYVTRHWRENFVISHLNKIEVLKVLQKRPFFLHVSMDAPIRLRYKRYNLKHKKSLTLEEFIEKSDASLFSADNPLMDINNQAKVKIINTSTSVQSLFVKLSDLQLLDESRLRPSWDAYFMKLAELAAQRSNCMKRRVGCVVVRGNRVVATGYNGTPRHLTNCNEGGCSRCNQGEGSGAALSTCLCLHAEENALLEAGRDRITGSNDTESSVLYCNTCPCLTCSIKIVQSGIKEVVYAQSYSMDKLSHKVMSEADIKIRQYSHPKERLFV</sequence>
<comment type="cofactor">
    <cofactor evidence="1">
        <name>Zn(2+)</name>
        <dbReference type="ChEBI" id="CHEBI:29105"/>
    </cofactor>
</comment>
<dbReference type="FunFam" id="3.40.140.10:FF:000035">
    <property type="entry name" value="dCMP deaminase"/>
    <property type="match status" value="1"/>
</dbReference>
<keyword evidence="3" id="KW-0479">Metal-binding</keyword>
<reference evidence="11 12" key="1">
    <citation type="journal article" date="2012" name="G3 (Bethesda)">
        <title>Pichia sorbitophila, an interspecies yeast hybrid reveals early steps of genome resolution following polyploidization.</title>
        <authorList>
            <person name="Leh Louis V."/>
            <person name="Despons L."/>
            <person name="Friedrich A."/>
            <person name="Martin T."/>
            <person name="Durrens P."/>
            <person name="Casaregola S."/>
            <person name="Neuveglise C."/>
            <person name="Fairhead C."/>
            <person name="Marck C."/>
            <person name="Cruz J.A."/>
            <person name="Straub M.L."/>
            <person name="Kugler V."/>
            <person name="Sacerdot C."/>
            <person name="Uzunov Z."/>
            <person name="Thierry A."/>
            <person name="Weiss S."/>
            <person name="Bleykasten C."/>
            <person name="De Montigny J."/>
            <person name="Jacques N."/>
            <person name="Jung P."/>
            <person name="Lemaire M."/>
            <person name="Mallet S."/>
            <person name="Morel G."/>
            <person name="Richard G.F."/>
            <person name="Sarkar A."/>
            <person name="Savel G."/>
            <person name="Schacherer J."/>
            <person name="Seret M.L."/>
            <person name="Talla E."/>
            <person name="Samson G."/>
            <person name="Jubin C."/>
            <person name="Poulain J."/>
            <person name="Vacherie B."/>
            <person name="Barbe V."/>
            <person name="Pelletier E."/>
            <person name="Sherman D.J."/>
            <person name="Westhof E."/>
            <person name="Weissenbach J."/>
            <person name="Baret P.V."/>
            <person name="Wincker P."/>
            <person name="Gaillardin C."/>
            <person name="Dujon B."/>
            <person name="Souciet J.L."/>
        </authorList>
    </citation>
    <scope>NUCLEOTIDE SEQUENCE [LARGE SCALE GENOMIC DNA]</scope>
    <source>
        <strain evidence="12">ATCC MYA-4447 / BCRC 22081 / CBS 7064 / NBRC 10061 / NRRL Y-12695</strain>
    </source>
</reference>
<dbReference type="GO" id="GO:0008270">
    <property type="term" value="F:zinc ion binding"/>
    <property type="evidence" value="ECO:0007669"/>
    <property type="project" value="InterPro"/>
</dbReference>
<gene>
    <name evidence="11" type="primary">Piso0_001948</name>
    <name evidence="11" type="ORF">GNLVRS01_PISO0J01395g</name>
</gene>
<dbReference type="eggNOG" id="KOG3127">
    <property type="taxonomic scope" value="Eukaryota"/>
</dbReference>
<dbReference type="InterPro" id="IPR027417">
    <property type="entry name" value="P-loop_NTPase"/>
</dbReference>
<evidence type="ECO:0000256" key="2">
    <source>
        <dbReference type="ARBA" id="ARBA00006576"/>
    </source>
</evidence>
<evidence type="ECO:0000259" key="10">
    <source>
        <dbReference type="PROSITE" id="PS51747"/>
    </source>
</evidence>
<evidence type="ECO:0000256" key="8">
    <source>
        <dbReference type="ARBA" id="ARBA00041763"/>
    </source>
</evidence>
<dbReference type="Gene3D" id="3.40.140.10">
    <property type="entry name" value="Cytidine Deaminase, domain 2"/>
    <property type="match status" value="1"/>
</dbReference>
<dbReference type="InterPro" id="IPR015517">
    <property type="entry name" value="dCMP_deaminase-rel"/>
</dbReference>
<dbReference type="STRING" id="559304.G8YBA3"/>
<dbReference type="AlphaFoldDB" id="G8YBA3"/>
<dbReference type="Gene3D" id="3.40.50.300">
    <property type="entry name" value="P-loop containing nucleotide triphosphate hydrolases"/>
    <property type="match status" value="1"/>
</dbReference>
<keyword evidence="4" id="KW-0545">Nucleotide biosynthesis</keyword>
<dbReference type="HOGENOM" id="CLU_047993_0_1_1"/>
<accession>G8YBA3</accession>
<dbReference type="InterPro" id="IPR002125">
    <property type="entry name" value="CMP_dCMP_dom"/>
</dbReference>
<name>G8YBA3_PICSO</name>
<dbReference type="Pfam" id="PF00383">
    <property type="entry name" value="dCMP_cyt_deam_1"/>
    <property type="match status" value="1"/>
</dbReference>
<dbReference type="SUPFAM" id="SSF53927">
    <property type="entry name" value="Cytidine deaminase-like"/>
    <property type="match status" value="1"/>
</dbReference>
<dbReference type="OMA" id="NISEFMH"/>
<evidence type="ECO:0000256" key="9">
    <source>
        <dbReference type="ARBA" id="ARBA00071582"/>
    </source>
</evidence>
<dbReference type="InterPro" id="IPR016193">
    <property type="entry name" value="Cytidine_deaminase-like"/>
</dbReference>
<keyword evidence="12" id="KW-1185">Reference proteome</keyword>
<feature type="domain" description="CMP/dCMP-type deaminase" evidence="10">
    <location>
        <begin position="218"/>
        <end position="356"/>
    </location>
</feature>
<comment type="similarity">
    <text evidence="2">Belongs to the cytidine and deoxycytidylate deaminase family.</text>
</comment>
<dbReference type="GO" id="GO:0009165">
    <property type="term" value="P:nucleotide biosynthetic process"/>
    <property type="evidence" value="ECO:0007669"/>
    <property type="project" value="UniProtKB-KW"/>
</dbReference>
<evidence type="ECO:0000313" key="11">
    <source>
        <dbReference type="EMBL" id="CCE82234.1"/>
    </source>
</evidence>